<keyword evidence="3" id="KW-1185">Reference proteome</keyword>
<sequence length="88" mass="9179">MKYILTIAAAFALALGTSFAGCGKIDTDKGKLKAVNAEKKQITIDVDGKDVTRTLTPSTKGAEDLDKLVGKKVTVQSSHGKVESVAKG</sequence>
<comment type="caution">
    <text evidence="2">The sequence shown here is derived from an EMBL/GenBank/DDBJ whole genome shotgun (WGS) entry which is preliminary data.</text>
</comment>
<dbReference type="OrthoDB" id="198354at2"/>
<feature type="signal peptide" evidence="1">
    <location>
        <begin position="1"/>
        <end position="20"/>
    </location>
</feature>
<dbReference type="EMBL" id="QNRR01000025">
    <property type="protein sequence ID" value="RBP35178.1"/>
    <property type="molecule type" value="Genomic_DNA"/>
</dbReference>
<dbReference type="Proteomes" id="UP000253426">
    <property type="component" value="Unassembled WGS sequence"/>
</dbReference>
<proteinExistence type="predicted"/>
<evidence type="ECO:0000313" key="3">
    <source>
        <dbReference type="Proteomes" id="UP000253426"/>
    </source>
</evidence>
<dbReference type="AlphaFoldDB" id="A0A366H018"/>
<reference evidence="2 3" key="1">
    <citation type="submission" date="2018-06" db="EMBL/GenBank/DDBJ databases">
        <title>Genomic Encyclopedia of Type Strains, Phase IV (KMG-IV): sequencing the most valuable type-strain genomes for metagenomic binning, comparative biology and taxonomic classification.</title>
        <authorList>
            <person name="Goeker M."/>
        </authorList>
    </citation>
    <scope>NUCLEOTIDE SEQUENCE [LARGE SCALE GENOMIC DNA]</scope>
    <source>
        <strain evidence="2 3">DSM 25532</strain>
    </source>
</reference>
<feature type="chain" id="PRO_5016793466" description="DUF1344 domain-containing protein" evidence="1">
    <location>
        <begin position="21"/>
        <end position="88"/>
    </location>
</feature>
<evidence type="ECO:0000256" key="1">
    <source>
        <dbReference type="SAM" id="SignalP"/>
    </source>
</evidence>
<keyword evidence="1" id="KW-0732">Signal</keyword>
<gene>
    <name evidence="2" type="ORF">DES53_1254</name>
</gene>
<evidence type="ECO:0000313" key="2">
    <source>
        <dbReference type="EMBL" id="RBP35178.1"/>
    </source>
</evidence>
<dbReference type="PROSITE" id="PS51257">
    <property type="entry name" value="PROKAR_LIPOPROTEIN"/>
    <property type="match status" value="1"/>
</dbReference>
<accession>A0A366H018</accession>
<organism evidence="2 3">
    <name type="scientific">Roseimicrobium gellanilyticum</name>
    <dbReference type="NCBI Taxonomy" id="748857"/>
    <lineage>
        <taxon>Bacteria</taxon>
        <taxon>Pseudomonadati</taxon>
        <taxon>Verrucomicrobiota</taxon>
        <taxon>Verrucomicrobiia</taxon>
        <taxon>Verrucomicrobiales</taxon>
        <taxon>Verrucomicrobiaceae</taxon>
        <taxon>Roseimicrobium</taxon>
    </lineage>
</organism>
<dbReference type="RefSeq" id="WP_113962436.1">
    <property type="nucleotide sequence ID" value="NZ_QNRR01000025.1"/>
</dbReference>
<protein>
    <recommendedName>
        <fullName evidence="4">DUF1344 domain-containing protein</fullName>
    </recommendedName>
</protein>
<evidence type="ECO:0008006" key="4">
    <source>
        <dbReference type="Google" id="ProtNLM"/>
    </source>
</evidence>
<name>A0A366H018_9BACT</name>